<dbReference type="RefSeq" id="WP_002685800.1">
    <property type="nucleotide sequence ID" value="NZ_CM001795.1"/>
</dbReference>
<name>A0A0E2E1N4_TREDN</name>
<proteinExistence type="predicted"/>
<dbReference type="PANTHER" id="PTHR43370">
    <property type="entry name" value="SUGAR ABC TRANSPORTER INTEGRAL MEMBRANE PROTEIN-RELATED"/>
    <property type="match status" value="1"/>
</dbReference>
<feature type="transmembrane region" description="Helical" evidence="6">
    <location>
        <begin position="213"/>
        <end position="236"/>
    </location>
</feature>
<gene>
    <name evidence="7" type="ORF">HMPREF9726_02330</name>
</gene>
<dbReference type="Proteomes" id="UP000011705">
    <property type="component" value="Chromosome"/>
</dbReference>
<sequence>MIEAALVILKMSAPLLFLVLGALLTEYAGSLAVFMEGAVILSAFFCALITIISGNPFLGFIVSVLLTSLILYLLALFTVKTRANSFLTGLSLNLFAAGFVPWTSELFLKKGGVLSFEDFKASSHLVPVNNLNPFFAGLILAIVIFVLLKYSSKGISLKYSGEAPDVLIAHGINPNNYKIFSWTIAGFFSACAGSTLVFRLAAYTPNISSGRGWTALAAIFLGNKNPLLCTLAVLLFSSAEYAVNIMQGTVKIPSGILLSVPYIVALIFFIAAPSVRKK</sequence>
<dbReference type="CDD" id="cd06580">
    <property type="entry name" value="TM_PBP1_transp_TpRbsC_like"/>
    <property type="match status" value="1"/>
</dbReference>
<dbReference type="PANTHER" id="PTHR43370:SF1">
    <property type="entry name" value="GUANOSINE ABC TRANSPORTER PERMEASE PROTEIN NUPQ"/>
    <property type="match status" value="1"/>
</dbReference>
<feature type="transmembrane region" description="Helical" evidence="6">
    <location>
        <begin position="58"/>
        <end position="79"/>
    </location>
</feature>
<comment type="caution">
    <text evidence="7">The sequence shown here is derived from an EMBL/GenBank/DDBJ whole genome shotgun (WGS) entry which is preliminary data.</text>
</comment>
<dbReference type="EMBL" id="AGDV01000021">
    <property type="protein sequence ID" value="EMB30645.1"/>
    <property type="molecule type" value="Genomic_DNA"/>
</dbReference>
<keyword evidence="5 6" id="KW-0472">Membrane</keyword>
<evidence type="ECO:0008006" key="8">
    <source>
        <dbReference type="Google" id="ProtNLM"/>
    </source>
</evidence>
<evidence type="ECO:0000256" key="3">
    <source>
        <dbReference type="ARBA" id="ARBA00022692"/>
    </source>
</evidence>
<evidence type="ECO:0000256" key="5">
    <source>
        <dbReference type="ARBA" id="ARBA00023136"/>
    </source>
</evidence>
<keyword evidence="4 6" id="KW-1133">Transmembrane helix</keyword>
<feature type="transmembrane region" description="Helical" evidence="6">
    <location>
        <begin position="31"/>
        <end position="52"/>
    </location>
</feature>
<keyword evidence="2" id="KW-1003">Cell membrane</keyword>
<feature type="transmembrane region" description="Helical" evidence="6">
    <location>
        <begin position="131"/>
        <end position="148"/>
    </location>
</feature>
<evidence type="ECO:0000313" key="7">
    <source>
        <dbReference type="EMBL" id="EMB30645.1"/>
    </source>
</evidence>
<feature type="transmembrane region" description="Helical" evidence="6">
    <location>
        <begin position="256"/>
        <end position="275"/>
    </location>
</feature>
<feature type="transmembrane region" description="Helical" evidence="6">
    <location>
        <begin position="179"/>
        <end position="201"/>
    </location>
</feature>
<evidence type="ECO:0000256" key="1">
    <source>
        <dbReference type="ARBA" id="ARBA00004651"/>
    </source>
</evidence>
<feature type="transmembrane region" description="Helical" evidence="6">
    <location>
        <begin position="6"/>
        <end position="24"/>
    </location>
</feature>
<dbReference type="AlphaFoldDB" id="A0A0E2E1N4"/>
<dbReference type="HOGENOM" id="CLU_040769_1_3_12"/>
<feature type="transmembrane region" description="Helical" evidence="6">
    <location>
        <begin position="86"/>
        <end position="104"/>
    </location>
</feature>
<organism evidence="7">
    <name type="scientific">Treponema denticola H-22</name>
    <dbReference type="NCBI Taxonomy" id="999432"/>
    <lineage>
        <taxon>Bacteria</taxon>
        <taxon>Pseudomonadati</taxon>
        <taxon>Spirochaetota</taxon>
        <taxon>Spirochaetia</taxon>
        <taxon>Spirochaetales</taxon>
        <taxon>Treponemataceae</taxon>
        <taxon>Treponema</taxon>
    </lineage>
</organism>
<accession>A0A0E2E1N4</accession>
<evidence type="ECO:0000256" key="4">
    <source>
        <dbReference type="ARBA" id="ARBA00022989"/>
    </source>
</evidence>
<evidence type="ECO:0000256" key="6">
    <source>
        <dbReference type="SAM" id="Phobius"/>
    </source>
</evidence>
<dbReference type="InterPro" id="IPR001851">
    <property type="entry name" value="ABC_transp_permease"/>
</dbReference>
<dbReference type="GO" id="GO:0005886">
    <property type="term" value="C:plasma membrane"/>
    <property type="evidence" value="ECO:0007669"/>
    <property type="project" value="UniProtKB-SubCell"/>
</dbReference>
<dbReference type="PATRIC" id="fig|999432.5.peg.2422"/>
<dbReference type="GO" id="GO:0022857">
    <property type="term" value="F:transmembrane transporter activity"/>
    <property type="evidence" value="ECO:0007669"/>
    <property type="project" value="InterPro"/>
</dbReference>
<comment type="subcellular location">
    <subcellularLocation>
        <location evidence="1">Cell membrane</location>
        <topology evidence="1">Multi-pass membrane protein</topology>
    </subcellularLocation>
</comment>
<keyword evidence="3 6" id="KW-0812">Transmembrane</keyword>
<protein>
    <recommendedName>
        <fullName evidence="8">ABC transporter permease</fullName>
    </recommendedName>
</protein>
<dbReference type="Pfam" id="PF02653">
    <property type="entry name" value="BPD_transp_2"/>
    <property type="match status" value="1"/>
</dbReference>
<evidence type="ECO:0000256" key="2">
    <source>
        <dbReference type="ARBA" id="ARBA00022475"/>
    </source>
</evidence>
<reference evidence="7" key="1">
    <citation type="submission" date="2012-01" db="EMBL/GenBank/DDBJ databases">
        <title>The Genome Sequence of Treponema denticola H-22.</title>
        <authorList>
            <consortium name="The Broad Institute Genome Sequencing Platform"/>
            <person name="Earl A."/>
            <person name="Ward D."/>
            <person name="Feldgarden M."/>
            <person name="Gevers D."/>
            <person name="Blanton J.M."/>
            <person name="Fenno C.J."/>
            <person name="Baranova O.V."/>
            <person name="Mathney J."/>
            <person name="Dewhirst F.E."/>
            <person name="Izard J."/>
            <person name="Young S.K."/>
            <person name="Zeng Q."/>
            <person name="Gargeya S."/>
            <person name="Fitzgerald M."/>
            <person name="Haas B."/>
            <person name="Abouelleil A."/>
            <person name="Alvarado L."/>
            <person name="Arachchi H.M."/>
            <person name="Berlin A."/>
            <person name="Chapman S.B."/>
            <person name="Gearin G."/>
            <person name="Goldberg J."/>
            <person name="Griggs A."/>
            <person name="Gujja S."/>
            <person name="Hansen M."/>
            <person name="Heiman D."/>
            <person name="Howarth C."/>
            <person name="Larimer J."/>
            <person name="Lui A."/>
            <person name="MacDonald P.J.P."/>
            <person name="McCowen C."/>
            <person name="Montmayeur A."/>
            <person name="Murphy C."/>
            <person name="Neiman D."/>
            <person name="Pearson M."/>
            <person name="Priest M."/>
            <person name="Roberts A."/>
            <person name="Saif S."/>
            <person name="Shea T."/>
            <person name="Sisk P."/>
            <person name="Stolte C."/>
            <person name="Sykes S."/>
            <person name="Wortman J."/>
            <person name="Nusbaum C."/>
            <person name="Birren B."/>
        </authorList>
    </citation>
    <scope>NUCLEOTIDE SEQUENCE [LARGE SCALE GENOMIC DNA]</scope>
    <source>
        <strain evidence="7">H-22</strain>
    </source>
</reference>